<keyword evidence="9" id="KW-0811">Translocation</keyword>
<evidence type="ECO:0000256" key="6">
    <source>
        <dbReference type="ARBA" id="ARBA00022792"/>
    </source>
</evidence>
<evidence type="ECO:0000256" key="3">
    <source>
        <dbReference type="ARBA" id="ARBA00020796"/>
    </source>
</evidence>
<accession>A0AAF0F761</accession>
<evidence type="ECO:0000256" key="12">
    <source>
        <dbReference type="SAM" id="MobiDB-lite"/>
    </source>
</evidence>
<dbReference type="GO" id="GO:0005743">
    <property type="term" value="C:mitochondrial inner membrane"/>
    <property type="evidence" value="ECO:0007669"/>
    <property type="project" value="UniProtKB-SubCell"/>
</dbReference>
<evidence type="ECO:0000313" key="13">
    <source>
        <dbReference type="EMBL" id="WFD41224.1"/>
    </source>
</evidence>
<name>A0AAF0F761_9BASI</name>
<keyword evidence="11" id="KW-0472">Membrane</keyword>
<protein>
    <recommendedName>
        <fullName evidence="3">Mitochondrial import inner membrane translocase subunit TIM54</fullName>
    </recommendedName>
</protein>
<keyword evidence="5" id="KW-0812">Transmembrane</keyword>
<gene>
    <name evidence="13" type="primary">TIM54</name>
    <name evidence="13" type="ORF">MJAP1_004220</name>
</gene>
<keyword evidence="8" id="KW-1133">Transmembrane helix</keyword>
<evidence type="ECO:0000256" key="4">
    <source>
        <dbReference type="ARBA" id="ARBA00022448"/>
    </source>
</evidence>
<evidence type="ECO:0000313" key="14">
    <source>
        <dbReference type="Proteomes" id="UP001217754"/>
    </source>
</evidence>
<feature type="region of interest" description="Disordered" evidence="12">
    <location>
        <begin position="231"/>
        <end position="265"/>
    </location>
</feature>
<reference evidence="13" key="1">
    <citation type="submission" date="2023-03" db="EMBL/GenBank/DDBJ databases">
        <title>Mating type loci evolution in Malassezia.</title>
        <authorList>
            <person name="Coelho M.A."/>
        </authorList>
    </citation>
    <scope>NUCLEOTIDE SEQUENCE</scope>
    <source>
        <strain evidence="13">CBS 9431</strain>
    </source>
</reference>
<evidence type="ECO:0000256" key="1">
    <source>
        <dbReference type="ARBA" id="ARBA00004434"/>
    </source>
</evidence>
<dbReference type="AlphaFoldDB" id="A0AAF0F761"/>
<organism evidence="13 14">
    <name type="scientific">Malassezia japonica</name>
    <dbReference type="NCBI Taxonomy" id="223818"/>
    <lineage>
        <taxon>Eukaryota</taxon>
        <taxon>Fungi</taxon>
        <taxon>Dikarya</taxon>
        <taxon>Basidiomycota</taxon>
        <taxon>Ustilaginomycotina</taxon>
        <taxon>Malasseziomycetes</taxon>
        <taxon>Malasseziales</taxon>
        <taxon>Malasseziaceae</taxon>
        <taxon>Malassezia</taxon>
    </lineage>
</organism>
<evidence type="ECO:0000256" key="5">
    <source>
        <dbReference type="ARBA" id="ARBA00022692"/>
    </source>
</evidence>
<dbReference type="GO" id="GO:0015031">
    <property type="term" value="P:protein transport"/>
    <property type="evidence" value="ECO:0007669"/>
    <property type="project" value="UniProtKB-KW"/>
</dbReference>
<evidence type="ECO:0000256" key="8">
    <source>
        <dbReference type="ARBA" id="ARBA00022989"/>
    </source>
</evidence>
<keyword evidence="4" id="KW-0813">Transport</keyword>
<evidence type="ECO:0000256" key="10">
    <source>
        <dbReference type="ARBA" id="ARBA00023128"/>
    </source>
</evidence>
<sequence>MSEEKAAGAAAAAPKRVVPAALRPLIWMGIPQSVLLWKPRLPSRNWSIFWLSIASVSYLYYEDRRQCKKILEEYKERVRGLSEDTMAPSEWPRKVLVYTAKYPGDDNYEVGALFFRKFVKPILVAAAVDYEIVSGTRHGGLARDLRDRIHERRRNLAGVLPWPTTAGPGAPTMPFMLGPAELLQRELDGAVVLMGRPALKEWAWALKEGWNTEIPAKPVDYDEQLAASLSEDTTFEEQEPEKPVDTPVAGDDEEPAPLPNKGFMLPSQVGLQSMQRPGLAPYAKPNAPAEPAPAAPAADEPKLAPPPSIPAQPPICFVDFTNLVGWRNIPRRIGHFFNRRSDVRRGCEAGLAIVLGSKDDARDFDVGAPGTIPTDPPQGGDLDWGLDEEDVYPPSFAKTVEEIVKGKERFYRDLGTELKASREILRGEREPTKAEQREMPRSEIELRDARFNMERDWRNLEQGYRILTPMAGVLWDEAWRGSLRVLKERARDESVPRRVVPEIIEEVNPVEEAA</sequence>
<dbReference type="InterPro" id="IPR021056">
    <property type="entry name" value="Mt_import_IM_translocase_Tim54"/>
</dbReference>
<keyword evidence="6" id="KW-0999">Mitochondrion inner membrane</keyword>
<evidence type="ECO:0000256" key="9">
    <source>
        <dbReference type="ARBA" id="ARBA00023010"/>
    </source>
</evidence>
<dbReference type="RefSeq" id="XP_060124121.1">
    <property type="nucleotide sequence ID" value="XM_060268138.1"/>
</dbReference>
<feature type="region of interest" description="Disordered" evidence="12">
    <location>
        <begin position="277"/>
        <end position="311"/>
    </location>
</feature>
<dbReference type="Proteomes" id="UP001217754">
    <property type="component" value="Chromosome 9"/>
</dbReference>
<evidence type="ECO:0000256" key="2">
    <source>
        <dbReference type="ARBA" id="ARBA00006355"/>
    </source>
</evidence>
<keyword evidence="14" id="KW-1185">Reference proteome</keyword>
<comment type="similarity">
    <text evidence="2">Belongs to the TIM54 family.</text>
</comment>
<proteinExistence type="inferred from homology"/>
<evidence type="ECO:0000256" key="11">
    <source>
        <dbReference type="ARBA" id="ARBA00023136"/>
    </source>
</evidence>
<comment type="subcellular location">
    <subcellularLocation>
        <location evidence="1">Mitochondrion inner membrane</location>
        <topology evidence="1">Single-pass membrane protein</topology>
    </subcellularLocation>
</comment>
<keyword evidence="7" id="KW-0653">Protein transport</keyword>
<dbReference type="EMBL" id="CP119966">
    <property type="protein sequence ID" value="WFD41224.1"/>
    <property type="molecule type" value="Genomic_DNA"/>
</dbReference>
<keyword evidence="10" id="KW-0496">Mitochondrion</keyword>
<dbReference type="Pfam" id="PF11711">
    <property type="entry name" value="Tim54"/>
    <property type="match status" value="1"/>
</dbReference>
<evidence type="ECO:0000256" key="7">
    <source>
        <dbReference type="ARBA" id="ARBA00022927"/>
    </source>
</evidence>
<dbReference type="GeneID" id="85227871"/>